<keyword evidence="3 12" id="KW-0479">Metal-binding</keyword>
<name>A0A8C1S9X2_CYPCA</name>
<keyword evidence="5 12" id="KW-0862">Zinc</keyword>
<feature type="region of interest" description="Disordered" evidence="13">
    <location>
        <begin position="76"/>
        <end position="133"/>
    </location>
</feature>
<keyword evidence="14" id="KW-0812">Transmembrane</keyword>
<evidence type="ECO:0000256" key="4">
    <source>
        <dbReference type="ARBA" id="ARBA00022771"/>
    </source>
</evidence>
<accession>A0A8C1S9X2</accession>
<keyword evidence="14" id="KW-0472">Membrane</keyword>
<evidence type="ECO:0000256" key="14">
    <source>
        <dbReference type="SAM" id="Phobius"/>
    </source>
</evidence>
<evidence type="ECO:0000256" key="12">
    <source>
        <dbReference type="PROSITE-ProRule" id="PRU00723"/>
    </source>
</evidence>
<feature type="domain" description="C3H1-type" evidence="15">
    <location>
        <begin position="132"/>
        <end position="159"/>
    </location>
</feature>
<evidence type="ECO:0000256" key="13">
    <source>
        <dbReference type="SAM" id="MobiDB-lite"/>
    </source>
</evidence>
<dbReference type="Ensembl" id="ENSCCRT00015003793.1">
    <property type="protein sequence ID" value="ENSCCRP00015003624.1"/>
    <property type="gene ID" value="ENSCCRG00015002153.1"/>
</dbReference>
<keyword evidence="6" id="KW-0653">Protein transport</keyword>
<dbReference type="InterPro" id="IPR041367">
    <property type="entry name" value="Znf-CCCH_4"/>
</dbReference>
<evidence type="ECO:0000256" key="3">
    <source>
        <dbReference type="ARBA" id="ARBA00022723"/>
    </source>
</evidence>
<feature type="compositionally biased region" description="Polar residues" evidence="13">
    <location>
        <begin position="176"/>
        <end position="191"/>
    </location>
</feature>
<feature type="compositionally biased region" description="Basic and acidic residues" evidence="13">
    <location>
        <begin position="165"/>
        <end position="175"/>
    </location>
</feature>
<keyword evidence="7" id="KW-0539">Nucleus</keyword>
<evidence type="ECO:0000256" key="8">
    <source>
        <dbReference type="ARBA" id="ARBA00037262"/>
    </source>
</evidence>
<dbReference type="SUPFAM" id="SSF161219">
    <property type="entry name" value="CHY zinc finger-like"/>
    <property type="match status" value="1"/>
</dbReference>
<dbReference type="InterPro" id="IPR000571">
    <property type="entry name" value="Znf_CCCH"/>
</dbReference>
<dbReference type="InterPro" id="IPR036855">
    <property type="entry name" value="Znf_CCCH_sf"/>
</dbReference>
<evidence type="ECO:0000256" key="2">
    <source>
        <dbReference type="ARBA" id="ARBA00004567"/>
    </source>
</evidence>
<dbReference type="InterPro" id="IPR037274">
    <property type="entry name" value="Znf_CHY_sf"/>
</dbReference>
<evidence type="ECO:0000256" key="1">
    <source>
        <dbReference type="ARBA" id="ARBA00004335"/>
    </source>
</evidence>
<evidence type="ECO:0000256" key="5">
    <source>
        <dbReference type="ARBA" id="ARBA00022833"/>
    </source>
</evidence>
<feature type="domain" description="C3H1-type" evidence="15">
    <location>
        <begin position="49"/>
        <end position="76"/>
    </location>
</feature>
<keyword evidence="4 11" id="KW-0863">Zinc-finger</keyword>
<evidence type="ECO:0000256" key="11">
    <source>
        <dbReference type="PROSITE-ProRule" id="PRU00601"/>
    </source>
</evidence>
<dbReference type="AlphaFoldDB" id="A0A8C1S9X2"/>
<reference evidence="17" key="1">
    <citation type="submission" date="2025-08" db="UniProtKB">
        <authorList>
            <consortium name="Ensembl"/>
        </authorList>
    </citation>
    <scope>IDENTIFICATION</scope>
</reference>
<feature type="region of interest" description="Disordered" evidence="13">
    <location>
        <begin position="159"/>
        <end position="192"/>
    </location>
</feature>
<evidence type="ECO:0000313" key="18">
    <source>
        <dbReference type="Proteomes" id="UP000694700"/>
    </source>
</evidence>
<dbReference type="GO" id="GO:0008270">
    <property type="term" value="F:zinc ion binding"/>
    <property type="evidence" value="ECO:0007669"/>
    <property type="project" value="UniProtKB-KW"/>
</dbReference>
<keyword evidence="6" id="KW-0811">Translocation</keyword>
<dbReference type="Pfam" id="PF05495">
    <property type="entry name" value="zf-CHY"/>
    <property type="match status" value="1"/>
</dbReference>
<comment type="function">
    <text evidence="8">Required for the export of mRNAs containing poly(A) tails from the nucleus into the cytoplasm.</text>
</comment>
<dbReference type="GO" id="GO:0031965">
    <property type="term" value="C:nuclear membrane"/>
    <property type="evidence" value="ECO:0007669"/>
    <property type="project" value="UniProtKB-SubCell"/>
</dbReference>
<feature type="compositionally biased region" description="Basic and acidic residues" evidence="13">
    <location>
        <begin position="80"/>
        <end position="100"/>
    </location>
</feature>
<feature type="region of interest" description="Disordered" evidence="13">
    <location>
        <begin position="1"/>
        <end position="44"/>
    </location>
</feature>
<dbReference type="Proteomes" id="UP000694700">
    <property type="component" value="Unplaced"/>
</dbReference>
<evidence type="ECO:0000259" key="15">
    <source>
        <dbReference type="PROSITE" id="PS50103"/>
    </source>
</evidence>
<keyword evidence="6" id="KW-0906">Nuclear pore complex</keyword>
<organism evidence="17 18">
    <name type="scientific">Cyprinus carpio</name>
    <name type="common">Common carp</name>
    <dbReference type="NCBI Taxonomy" id="7962"/>
    <lineage>
        <taxon>Eukaryota</taxon>
        <taxon>Metazoa</taxon>
        <taxon>Chordata</taxon>
        <taxon>Craniata</taxon>
        <taxon>Vertebrata</taxon>
        <taxon>Euteleostomi</taxon>
        <taxon>Actinopterygii</taxon>
        <taxon>Neopterygii</taxon>
        <taxon>Teleostei</taxon>
        <taxon>Ostariophysi</taxon>
        <taxon>Cypriniformes</taxon>
        <taxon>Cyprinidae</taxon>
        <taxon>Cyprininae</taxon>
        <taxon>Cyprinus</taxon>
    </lineage>
</organism>
<sequence>MESESADVVQSLDPGDEPASSSVSADTENGNLSQNTEISCKDTSQKSVQVQQLCRFYSQGKQCYYGKRCRFLHQRPASAQKDEENGTTLKGKEGNLDGHPSDPQQQTRENGQSGTEELPPPPSHRTAPVKQQRARRPCRYFLSGFCAMEDRCRFFHPQQFPPVEDQPHGPKERSSFRPSAPTTRPAKSQEQVKLADLTDEVCKQLRATEIAQLTKRFPKDKLIVQEREDGQLTYYRLTVQATDPDWPFDLNEVDIMVSFPERYPQEVFTVDIPGDQDLPSVMGRYVQSSSEEWLKAKHATNQLMGRVELLFRPYLRWLDRSMEKLFTEGARQMKKDVDLEKAGIQFVPYEQIKVTVFKNTSKKSDTPQRIVSLTVASGEEGEEKELGEAGVENEEEEDETAFGSDGEEGSQKVENIKTRERRRGTEIKLLGLKLGEQIATVAAKEISVSLKCNRCKVDSDLTLTGRLPCTAQCEKCQAGIRAAFRPSMLHHYSDVLGYLDLNAVAPVDLILKDSVFSVGCLNCNKEDTVQNLTYGQNWEQNCQHCHTKLSIFVEATRFQFIQPQPRNQTGAAAQYSQRYRDPAVQQGKPLPDKGACRHFKQSQRWLRFPCCGRAYPCDVCHDEDQDHPMELATRMICGYCAKEQPYSNGKPCINCGSMMTRAAFTSHWEGGQGCRNKVKMSRYVLISLYFINPVAVKYSIVQHLLTVIFFVMPYILFDQYFMYSVTFNLKLIVVNKPRIWYLFCCCCCCFCTHVF</sequence>
<evidence type="ECO:0000256" key="9">
    <source>
        <dbReference type="ARBA" id="ARBA00039886"/>
    </source>
</evidence>
<feature type="compositionally biased region" description="Polar residues" evidence="13">
    <location>
        <begin position="19"/>
        <end position="38"/>
    </location>
</feature>
<protein>
    <recommendedName>
        <fullName evidence="9">Nucleoporin NUP42</fullName>
    </recommendedName>
    <alternativeName>
        <fullName evidence="10">Nucleoporin-like protein 2</fullName>
    </alternativeName>
</protein>
<evidence type="ECO:0000256" key="7">
    <source>
        <dbReference type="ARBA" id="ARBA00023242"/>
    </source>
</evidence>
<dbReference type="InterPro" id="IPR008913">
    <property type="entry name" value="Znf_CHY"/>
</dbReference>
<evidence type="ECO:0000256" key="10">
    <source>
        <dbReference type="ARBA" id="ARBA00042384"/>
    </source>
</evidence>
<dbReference type="SMART" id="SM00356">
    <property type="entry name" value="ZnF_C3H1"/>
    <property type="match status" value="2"/>
</dbReference>
<proteinExistence type="predicted"/>
<feature type="compositionally biased region" description="Acidic residues" evidence="13">
    <location>
        <begin position="379"/>
        <end position="408"/>
    </location>
</feature>
<gene>
    <name evidence="17" type="primary">LOC109109017</name>
</gene>
<feature type="domain" description="CHY-type" evidence="16">
    <location>
        <begin position="589"/>
        <end position="657"/>
    </location>
</feature>
<feature type="transmembrane region" description="Helical" evidence="14">
    <location>
        <begin position="700"/>
        <end position="717"/>
    </location>
</feature>
<comment type="subcellular location">
    <subcellularLocation>
        <location evidence="1">Nucleus membrane</location>
        <topology evidence="1">Peripheral membrane protein</topology>
        <orientation evidence="1">Cytoplasmic side</orientation>
    </subcellularLocation>
    <subcellularLocation>
        <location evidence="2">Nucleus</location>
        <location evidence="2">Nuclear pore complex</location>
    </subcellularLocation>
</comment>
<dbReference type="PANTHER" id="PTHR46527:SF1">
    <property type="entry name" value="NUCLEOPORIN NUP42"/>
    <property type="match status" value="1"/>
</dbReference>
<dbReference type="Gene3D" id="4.10.1000.10">
    <property type="entry name" value="Zinc finger, CCCH-type"/>
    <property type="match status" value="2"/>
</dbReference>
<dbReference type="PANTHER" id="PTHR46527">
    <property type="entry name" value="NUCLEOPORIN-LIKE PROTEIN 2"/>
    <property type="match status" value="1"/>
</dbReference>
<evidence type="ECO:0000313" key="17">
    <source>
        <dbReference type="Ensembl" id="ENSCCRP00015003624.1"/>
    </source>
</evidence>
<keyword evidence="6" id="KW-0813">Transport</keyword>
<keyword evidence="14" id="KW-1133">Transmembrane helix</keyword>
<dbReference type="Pfam" id="PF18044">
    <property type="entry name" value="zf-CCCH_4"/>
    <property type="match status" value="1"/>
</dbReference>
<dbReference type="SUPFAM" id="SSF90229">
    <property type="entry name" value="CCCH zinc finger"/>
    <property type="match status" value="2"/>
</dbReference>
<evidence type="ECO:0000256" key="6">
    <source>
        <dbReference type="ARBA" id="ARBA00023132"/>
    </source>
</evidence>
<feature type="region of interest" description="Disordered" evidence="13">
    <location>
        <begin position="374"/>
        <end position="418"/>
    </location>
</feature>
<feature type="compositionally biased region" description="Polar residues" evidence="13">
    <location>
        <begin position="102"/>
        <end position="115"/>
    </location>
</feature>
<dbReference type="PROSITE" id="PS50103">
    <property type="entry name" value="ZF_C3H1"/>
    <property type="match status" value="2"/>
</dbReference>
<feature type="zinc finger region" description="C3H1-type" evidence="12">
    <location>
        <begin position="49"/>
        <end position="76"/>
    </location>
</feature>
<evidence type="ECO:0000259" key="16">
    <source>
        <dbReference type="PROSITE" id="PS51266"/>
    </source>
</evidence>
<dbReference type="GO" id="GO:0005643">
    <property type="term" value="C:nuclear pore"/>
    <property type="evidence" value="ECO:0007669"/>
    <property type="project" value="UniProtKB-SubCell"/>
</dbReference>
<keyword evidence="6" id="KW-0509">mRNA transport</keyword>
<dbReference type="PROSITE" id="PS51266">
    <property type="entry name" value="ZF_CHY"/>
    <property type="match status" value="1"/>
</dbReference>
<feature type="compositionally biased region" description="Basic and acidic residues" evidence="13">
    <location>
        <begin position="409"/>
        <end position="418"/>
    </location>
</feature>
<dbReference type="InterPro" id="IPR051767">
    <property type="entry name" value="Nucleoporin_NUP42"/>
</dbReference>
<feature type="zinc finger region" description="C3H1-type" evidence="12">
    <location>
        <begin position="132"/>
        <end position="159"/>
    </location>
</feature>